<evidence type="ECO:0000313" key="4">
    <source>
        <dbReference type="EMBL" id="MFC0710002.1"/>
    </source>
</evidence>
<evidence type="ECO:0000259" key="3">
    <source>
        <dbReference type="Pfam" id="PF16220"/>
    </source>
</evidence>
<dbReference type="Pfam" id="PF16220">
    <property type="entry name" value="DUF4880"/>
    <property type="match status" value="1"/>
</dbReference>
<accession>A0ABV6SKF3</accession>
<gene>
    <name evidence="4" type="ORF">ACFFGX_10665</name>
</gene>
<dbReference type="PANTHER" id="PTHR30273">
    <property type="entry name" value="PERIPLASMIC SIGNAL SENSOR AND SIGMA FACTOR ACTIVATOR FECR-RELATED"/>
    <property type="match status" value="1"/>
</dbReference>
<dbReference type="InterPro" id="IPR012373">
    <property type="entry name" value="Ferrdict_sens_TM"/>
</dbReference>
<dbReference type="Proteomes" id="UP001589891">
    <property type="component" value="Unassembled WGS sequence"/>
</dbReference>
<dbReference type="PANTHER" id="PTHR30273:SF2">
    <property type="entry name" value="PROTEIN FECR"/>
    <property type="match status" value="1"/>
</dbReference>
<evidence type="ECO:0000259" key="2">
    <source>
        <dbReference type="Pfam" id="PF04773"/>
    </source>
</evidence>
<dbReference type="RefSeq" id="WP_376945558.1">
    <property type="nucleotide sequence ID" value="NZ_CP171449.1"/>
</dbReference>
<dbReference type="PIRSF" id="PIRSF018266">
    <property type="entry name" value="FecR"/>
    <property type="match status" value="1"/>
</dbReference>
<dbReference type="EMBL" id="JBHLSS010000064">
    <property type="protein sequence ID" value="MFC0710002.1"/>
    <property type="molecule type" value="Genomic_DNA"/>
</dbReference>
<proteinExistence type="predicted"/>
<organism evidence="4 5">
    <name type="scientific">Azorhizophilus paspali</name>
    <name type="common">Azotobacter paspali</name>
    <dbReference type="NCBI Taxonomy" id="69963"/>
    <lineage>
        <taxon>Bacteria</taxon>
        <taxon>Pseudomonadati</taxon>
        <taxon>Pseudomonadota</taxon>
        <taxon>Gammaproteobacteria</taxon>
        <taxon>Pseudomonadales</taxon>
        <taxon>Pseudomonadaceae</taxon>
        <taxon>Azorhizophilus</taxon>
    </lineage>
</organism>
<feature type="region of interest" description="Disordered" evidence="1">
    <location>
        <begin position="64"/>
        <end position="95"/>
    </location>
</feature>
<dbReference type="Gene3D" id="2.60.120.1440">
    <property type="match status" value="1"/>
</dbReference>
<feature type="domain" description="FecR protein" evidence="2">
    <location>
        <begin position="124"/>
        <end position="212"/>
    </location>
</feature>
<keyword evidence="5" id="KW-1185">Reference proteome</keyword>
<reference evidence="4 5" key="1">
    <citation type="submission" date="2024-09" db="EMBL/GenBank/DDBJ databases">
        <authorList>
            <person name="Sun Q."/>
            <person name="Mori K."/>
        </authorList>
    </citation>
    <scope>NUCLEOTIDE SEQUENCE [LARGE SCALE GENOMIC DNA]</scope>
    <source>
        <strain evidence="4 5">NCAIM B.01794</strain>
    </source>
</reference>
<dbReference type="Gene3D" id="3.55.50.30">
    <property type="match status" value="1"/>
</dbReference>
<dbReference type="InterPro" id="IPR032623">
    <property type="entry name" value="FecR_N"/>
</dbReference>
<name>A0ABV6SKF3_AZOPA</name>
<evidence type="ECO:0000256" key="1">
    <source>
        <dbReference type="SAM" id="MobiDB-lite"/>
    </source>
</evidence>
<dbReference type="Pfam" id="PF04773">
    <property type="entry name" value="FecR"/>
    <property type="match status" value="1"/>
</dbReference>
<dbReference type="InterPro" id="IPR006860">
    <property type="entry name" value="FecR"/>
</dbReference>
<comment type="caution">
    <text evidence="4">The sequence shown here is derived from an EMBL/GenBank/DDBJ whole genome shotgun (WGS) entry which is preliminary data.</text>
</comment>
<protein>
    <submittedName>
        <fullName evidence="4">FecR domain-containing protein</fullName>
    </submittedName>
</protein>
<sequence length="335" mass="37600">MTDTRNDNLLEQALEWCVLLQDPDAGPEERAGFAAWLETSEAHRQAWRRAEEVWRRLDPLAERLTDGAGQPPDRLAATSAVAPVRPQAPKPASRQRTRALRALAAMLLLGAILGWRYDPAWLADYRTAIAEQREWRLEDGSLIRLAPDSALDVDYGTARRRIRLYRGEAWFQVAADPARPFVVESANGHTQALGTAFDIRRRGDQVRVLVSEHGVQVSLDRQRQRLEQGQALTYDTDGFSPVRNVDVTNELAWQNQRLVFQDAPLAQVLAELQRYMPGRLQLTDSALGSLSVTAVFDTCQPRQALESLADVLALRLTRIGPWLTLVRPGETQGQQ</sequence>
<evidence type="ECO:0000313" key="5">
    <source>
        <dbReference type="Proteomes" id="UP001589891"/>
    </source>
</evidence>
<feature type="domain" description="FecR N-terminal" evidence="3">
    <location>
        <begin position="11"/>
        <end position="52"/>
    </location>
</feature>